<dbReference type="Gene3D" id="1.10.100.10">
    <property type="entry name" value="Insulin-like"/>
    <property type="match status" value="1"/>
</dbReference>
<dbReference type="PANTHER" id="PTHR13647">
    <property type="entry name" value="INSULIN-LIKE PEPTIDE 2-RELATED"/>
    <property type="match status" value="1"/>
</dbReference>
<dbReference type="Proteomes" id="UP001566132">
    <property type="component" value="Unassembled WGS sequence"/>
</dbReference>
<keyword evidence="6" id="KW-0964">Secreted</keyword>
<dbReference type="InterPro" id="IPR022353">
    <property type="entry name" value="Insulin_CS"/>
</dbReference>
<evidence type="ECO:0000256" key="2">
    <source>
        <dbReference type="ARBA" id="ARBA00011207"/>
    </source>
</evidence>
<proteinExistence type="inferred from homology"/>
<evidence type="ECO:0000259" key="8">
    <source>
        <dbReference type="SMART" id="SM00078"/>
    </source>
</evidence>
<dbReference type="CDD" id="cd04366">
    <property type="entry name" value="IlGF_insulin_bombyxin_like"/>
    <property type="match status" value="1"/>
</dbReference>
<accession>A0ABD1ER77</accession>
<feature type="chain" id="PRO_5044740541" description="Insulin-like domain-containing protein" evidence="7">
    <location>
        <begin position="19"/>
        <end position="111"/>
    </location>
</feature>
<name>A0ABD1ER77_HYPHA</name>
<evidence type="ECO:0000256" key="4">
    <source>
        <dbReference type="ARBA" id="ARBA00022729"/>
    </source>
</evidence>
<evidence type="ECO:0000256" key="5">
    <source>
        <dbReference type="ARBA" id="ARBA00023157"/>
    </source>
</evidence>
<dbReference type="PANTHER" id="PTHR13647:SF4">
    <property type="entry name" value="INSULIN-LIKE PEPTIDE 1-RELATED"/>
    <property type="match status" value="1"/>
</dbReference>
<evidence type="ECO:0000256" key="3">
    <source>
        <dbReference type="ARBA" id="ARBA00022685"/>
    </source>
</evidence>
<dbReference type="AlphaFoldDB" id="A0ABD1ER77"/>
<dbReference type="Pfam" id="PF00049">
    <property type="entry name" value="Insulin"/>
    <property type="match status" value="1"/>
</dbReference>
<keyword evidence="10" id="KW-1185">Reference proteome</keyword>
<dbReference type="InterPro" id="IPR022352">
    <property type="entry name" value="Ins/IGF/rlx"/>
</dbReference>
<feature type="domain" description="Insulin-like" evidence="8">
    <location>
        <begin position="24"/>
        <end position="109"/>
    </location>
</feature>
<keyword evidence="3" id="KW-0165">Cleavage on pair of basic residues</keyword>
<comment type="subunit">
    <text evidence="2">Heterodimer of a B chain and an A chain linked by two disulfide bonds.</text>
</comment>
<feature type="signal peptide" evidence="7">
    <location>
        <begin position="1"/>
        <end position="18"/>
    </location>
</feature>
<dbReference type="InterPro" id="IPR036438">
    <property type="entry name" value="Insulin-like_sf"/>
</dbReference>
<comment type="similarity">
    <text evidence="1 6">Belongs to the insulin family.</text>
</comment>
<dbReference type="PROSITE" id="PS00262">
    <property type="entry name" value="INSULIN"/>
    <property type="match status" value="1"/>
</dbReference>
<protein>
    <recommendedName>
        <fullName evidence="8">Insulin-like domain-containing protein</fullName>
    </recommendedName>
</protein>
<comment type="caution">
    <text evidence="9">The sequence shown here is derived from an EMBL/GenBank/DDBJ whole genome shotgun (WGS) entry which is preliminary data.</text>
</comment>
<dbReference type="SUPFAM" id="SSF56994">
    <property type="entry name" value="Insulin-like"/>
    <property type="match status" value="1"/>
</dbReference>
<evidence type="ECO:0000313" key="9">
    <source>
        <dbReference type="EMBL" id="KAL1501110.1"/>
    </source>
</evidence>
<evidence type="ECO:0000256" key="1">
    <source>
        <dbReference type="ARBA" id="ARBA00009034"/>
    </source>
</evidence>
<comment type="subcellular location">
    <subcellularLocation>
        <location evidence="6">Secreted</location>
    </subcellularLocation>
</comment>
<dbReference type="GO" id="GO:0005576">
    <property type="term" value="C:extracellular region"/>
    <property type="evidence" value="ECO:0007669"/>
    <property type="project" value="UniProtKB-SubCell"/>
</dbReference>
<keyword evidence="5" id="KW-1015">Disulfide bond</keyword>
<sequence>MKNVLVVVCLLLVAIARAEDKEPKRRCGRALTDFLGELCQNIYNEPKLKKSSDIRFFKHEPNEELLDVLYDVYRASVRPRGPYQRLYKRGIVDDCCFKTCTPQELMLYCSK</sequence>
<evidence type="ECO:0000313" key="10">
    <source>
        <dbReference type="Proteomes" id="UP001566132"/>
    </source>
</evidence>
<keyword evidence="4 7" id="KW-0732">Signal</keyword>
<dbReference type="InterPro" id="IPR016179">
    <property type="entry name" value="Insulin-like"/>
</dbReference>
<evidence type="ECO:0000256" key="7">
    <source>
        <dbReference type="SAM" id="SignalP"/>
    </source>
</evidence>
<dbReference type="PRINTS" id="PR00276">
    <property type="entry name" value="INSULINFAMLY"/>
</dbReference>
<dbReference type="SMART" id="SM00078">
    <property type="entry name" value="IlGF"/>
    <property type="match status" value="1"/>
</dbReference>
<dbReference type="EMBL" id="JBDJPC010000005">
    <property type="protein sequence ID" value="KAL1501110.1"/>
    <property type="molecule type" value="Genomic_DNA"/>
</dbReference>
<evidence type="ECO:0000256" key="6">
    <source>
        <dbReference type="RuleBase" id="RU000406"/>
    </source>
</evidence>
<gene>
    <name evidence="9" type="ORF">ABEB36_006497</name>
</gene>
<reference evidence="9 10" key="1">
    <citation type="submission" date="2024-05" db="EMBL/GenBank/DDBJ databases">
        <title>Genetic variation in Jamaican populations of the coffee berry borer (Hypothenemus hampei).</title>
        <authorList>
            <person name="Errbii M."/>
            <person name="Myrie A."/>
        </authorList>
    </citation>
    <scope>NUCLEOTIDE SEQUENCE [LARGE SCALE GENOMIC DNA]</scope>
    <source>
        <strain evidence="9">JA-Hopewell-2020-01-JO</strain>
        <tissue evidence="9">Whole body</tissue>
    </source>
</reference>
<organism evidence="9 10">
    <name type="scientific">Hypothenemus hampei</name>
    <name type="common">Coffee berry borer</name>
    <dbReference type="NCBI Taxonomy" id="57062"/>
    <lineage>
        <taxon>Eukaryota</taxon>
        <taxon>Metazoa</taxon>
        <taxon>Ecdysozoa</taxon>
        <taxon>Arthropoda</taxon>
        <taxon>Hexapoda</taxon>
        <taxon>Insecta</taxon>
        <taxon>Pterygota</taxon>
        <taxon>Neoptera</taxon>
        <taxon>Endopterygota</taxon>
        <taxon>Coleoptera</taxon>
        <taxon>Polyphaga</taxon>
        <taxon>Cucujiformia</taxon>
        <taxon>Curculionidae</taxon>
        <taxon>Scolytinae</taxon>
        <taxon>Hypothenemus</taxon>
    </lineage>
</organism>